<dbReference type="Gene3D" id="3.80.10.10">
    <property type="entry name" value="Ribonuclease Inhibitor"/>
    <property type="match status" value="1"/>
</dbReference>
<keyword evidence="3" id="KW-0433">Leucine-rich repeat</keyword>
<dbReference type="PANTHER" id="PTHR15454">
    <property type="entry name" value="NISCHARIN RELATED"/>
    <property type="match status" value="1"/>
</dbReference>
<evidence type="ECO:0000256" key="4">
    <source>
        <dbReference type="ARBA" id="ARBA00022701"/>
    </source>
</evidence>
<comment type="caution">
    <text evidence="13">The sequence shown here is derived from an EMBL/GenBank/DDBJ whole genome shotgun (WGS) entry which is preliminary data.</text>
</comment>
<keyword evidence="9" id="KW-0966">Cell projection</keyword>
<keyword evidence="7" id="KW-0505">Motor protein</keyword>
<feature type="region of interest" description="Disordered" evidence="12">
    <location>
        <begin position="184"/>
        <end position="282"/>
    </location>
</feature>
<evidence type="ECO:0000256" key="12">
    <source>
        <dbReference type="SAM" id="MobiDB-lite"/>
    </source>
</evidence>
<dbReference type="PROSITE" id="PS51450">
    <property type="entry name" value="LRR"/>
    <property type="match status" value="3"/>
</dbReference>
<keyword evidence="5" id="KW-0677">Repeat</keyword>
<dbReference type="GO" id="GO:0030286">
    <property type="term" value="C:dynein complex"/>
    <property type="evidence" value="ECO:0007669"/>
    <property type="project" value="UniProtKB-KW"/>
</dbReference>
<dbReference type="Proteomes" id="UP000076858">
    <property type="component" value="Unassembled WGS sequence"/>
</dbReference>
<feature type="compositionally biased region" description="Basic and acidic residues" evidence="12">
    <location>
        <begin position="191"/>
        <end position="215"/>
    </location>
</feature>
<sequence>MWNAMSMKEAVKQWEAHTQQKISTAVEIKLIGICPSLDKMDTVMLSFIACEKLSLSSNNIERIANLGSMKHLKILSLGRNSIKSISGIEAVSETLEELWISYNQIEKLKGIGMMKKLRVLTMSNNLVREWVEFMRLAEVPNLKELVFVGNPLEERCTSEGVWRSEVVRRLPNLAKLDGQQCMETEVNLSDAKTELRPKSAESEDNEDGSKFKNSGDEDEQENEEEEEEEEREEEEEEEEEETEEQNENEKNCIESQMELSVTSNPVTHSLEPVTEEIGLKEE</sequence>
<reference evidence="13 14" key="1">
    <citation type="submission" date="2016-03" db="EMBL/GenBank/DDBJ databases">
        <title>EvidentialGene: Evidence-directed Construction of Genes on Genomes.</title>
        <authorList>
            <person name="Gilbert D.G."/>
            <person name="Choi J.-H."/>
            <person name="Mockaitis K."/>
            <person name="Colbourne J."/>
            <person name="Pfrender M."/>
        </authorList>
    </citation>
    <scope>NUCLEOTIDE SEQUENCE [LARGE SCALE GENOMIC DNA]</scope>
    <source>
        <strain evidence="13 14">Xinb3</strain>
        <tissue evidence="13">Complete organism</tissue>
    </source>
</reference>
<evidence type="ECO:0000256" key="6">
    <source>
        <dbReference type="ARBA" id="ARBA00023017"/>
    </source>
</evidence>
<dbReference type="PANTHER" id="PTHR15454:SF73">
    <property type="entry name" value="DYNEIN AXONEMAL LIGHT CHAIN 1"/>
    <property type="match status" value="1"/>
</dbReference>
<dbReference type="GO" id="GO:0005874">
    <property type="term" value="C:microtubule"/>
    <property type="evidence" value="ECO:0007669"/>
    <property type="project" value="UniProtKB-KW"/>
</dbReference>
<dbReference type="AlphaFoldDB" id="A0A164VI39"/>
<evidence type="ECO:0000256" key="10">
    <source>
        <dbReference type="ARBA" id="ARBA00049659"/>
    </source>
</evidence>
<dbReference type="InterPro" id="IPR001611">
    <property type="entry name" value="Leu-rich_rpt"/>
</dbReference>
<dbReference type="GO" id="GO:0036158">
    <property type="term" value="P:outer dynein arm assembly"/>
    <property type="evidence" value="ECO:0007669"/>
    <property type="project" value="TreeGrafter"/>
</dbReference>
<proteinExistence type="inferred from homology"/>
<dbReference type="GO" id="GO:0045504">
    <property type="term" value="F:dynein heavy chain binding"/>
    <property type="evidence" value="ECO:0007669"/>
    <property type="project" value="TreeGrafter"/>
</dbReference>
<evidence type="ECO:0000256" key="2">
    <source>
        <dbReference type="ARBA" id="ARBA00022490"/>
    </source>
</evidence>
<comment type="subcellular location">
    <subcellularLocation>
        <location evidence="1">Cytoplasm</location>
        <location evidence="1">Cytoskeleton</location>
        <location evidence="1">Cilium axoneme</location>
    </subcellularLocation>
</comment>
<keyword evidence="2" id="KW-0963">Cytoplasm</keyword>
<accession>A0A164VI39</accession>
<evidence type="ECO:0000256" key="7">
    <source>
        <dbReference type="ARBA" id="ARBA00023175"/>
    </source>
</evidence>
<feature type="compositionally biased region" description="Acidic residues" evidence="12">
    <location>
        <begin position="216"/>
        <end position="246"/>
    </location>
</feature>
<dbReference type="Pfam" id="PF12799">
    <property type="entry name" value="LRR_4"/>
    <property type="match status" value="2"/>
</dbReference>
<keyword evidence="6" id="KW-0243">Dynein</keyword>
<keyword evidence="8" id="KW-0206">Cytoskeleton</keyword>
<dbReference type="OrthoDB" id="266138at2759"/>
<dbReference type="InterPro" id="IPR025875">
    <property type="entry name" value="Leu-rich_rpt_4"/>
</dbReference>
<protein>
    <recommendedName>
        <fullName evidence="11">Dynein axonemal light chain 1</fullName>
    </recommendedName>
</protein>
<evidence type="ECO:0000256" key="9">
    <source>
        <dbReference type="ARBA" id="ARBA00023273"/>
    </source>
</evidence>
<dbReference type="FunFam" id="3.80.10.10:FF:000049">
    <property type="entry name" value="Dynein light chain 1"/>
    <property type="match status" value="1"/>
</dbReference>
<name>A0A164VI39_9CRUS</name>
<gene>
    <name evidence="13" type="ORF">APZ42_022428</name>
</gene>
<organism evidence="13 14">
    <name type="scientific">Daphnia magna</name>
    <dbReference type="NCBI Taxonomy" id="35525"/>
    <lineage>
        <taxon>Eukaryota</taxon>
        <taxon>Metazoa</taxon>
        <taxon>Ecdysozoa</taxon>
        <taxon>Arthropoda</taxon>
        <taxon>Crustacea</taxon>
        <taxon>Branchiopoda</taxon>
        <taxon>Diplostraca</taxon>
        <taxon>Cladocera</taxon>
        <taxon>Anomopoda</taxon>
        <taxon>Daphniidae</taxon>
        <taxon>Daphnia</taxon>
    </lineage>
</organism>
<evidence type="ECO:0000256" key="1">
    <source>
        <dbReference type="ARBA" id="ARBA00004430"/>
    </source>
</evidence>
<comment type="similarity">
    <text evidence="10">Belongs to the dynein light chain LC1-type family.</text>
</comment>
<evidence type="ECO:0000256" key="3">
    <source>
        <dbReference type="ARBA" id="ARBA00022614"/>
    </source>
</evidence>
<keyword evidence="14" id="KW-1185">Reference proteome</keyword>
<dbReference type="GO" id="GO:0005930">
    <property type="term" value="C:axoneme"/>
    <property type="evidence" value="ECO:0007669"/>
    <property type="project" value="UniProtKB-SubCell"/>
</dbReference>
<evidence type="ECO:0000313" key="13">
    <source>
        <dbReference type="EMBL" id="KZS12344.1"/>
    </source>
</evidence>
<keyword evidence="4" id="KW-0493">Microtubule</keyword>
<feature type="compositionally biased region" description="Polar residues" evidence="12">
    <location>
        <begin position="253"/>
        <end position="267"/>
    </location>
</feature>
<dbReference type="GO" id="GO:0043014">
    <property type="term" value="F:alpha-tubulin binding"/>
    <property type="evidence" value="ECO:0007669"/>
    <property type="project" value="TreeGrafter"/>
</dbReference>
<evidence type="ECO:0000256" key="5">
    <source>
        <dbReference type="ARBA" id="ARBA00022737"/>
    </source>
</evidence>
<evidence type="ECO:0000313" key="14">
    <source>
        <dbReference type="Proteomes" id="UP000076858"/>
    </source>
</evidence>
<dbReference type="SMART" id="SM00365">
    <property type="entry name" value="LRR_SD22"/>
    <property type="match status" value="3"/>
</dbReference>
<dbReference type="SUPFAM" id="SSF52058">
    <property type="entry name" value="L domain-like"/>
    <property type="match status" value="1"/>
</dbReference>
<dbReference type="InterPro" id="IPR032675">
    <property type="entry name" value="LRR_dom_sf"/>
</dbReference>
<evidence type="ECO:0000256" key="8">
    <source>
        <dbReference type="ARBA" id="ARBA00023212"/>
    </source>
</evidence>
<evidence type="ECO:0000256" key="11">
    <source>
        <dbReference type="ARBA" id="ARBA00049760"/>
    </source>
</evidence>
<dbReference type="EMBL" id="LRGB01001361">
    <property type="protein sequence ID" value="KZS12344.1"/>
    <property type="molecule type" value="Genomic_DNA"/>
</dbReference>
<dbReference type="STRING" id="35525.A0A164VI39"/>